<feature type="compositionally biased region" description="Basic and acidic residues" evidence="1">
    <location>
        <begin position="695"/>
        <end position="714"/>
    </location>
</feature>
<feature type="compositionally biased region" description="Polar residues" evidence="1">
    <location>
        <begin position="480"/>
        <end position="496"/>
    </location>
</feature>
<accession>A0AAN6YRT4</accession>
<feature type="compositionally biased region" description="Basic and acidic residues" evidence="1">
    <location>
        <begin position="77"/>
        <end position="87"/>
    </location>
</feature>
<keyword evidence="3" id="KW-1185">Reference proteome</keyword>
<reference evidence="2" key="2">
    <citation type="submission" date="2023-05" db="EMBL/GenBank/DDBJ databases">
        <authorList>
            <consortium name="Lawrence Berkeley National Laboratory"/>
            <person name="Steindorff A."/>
            <person name="Hensen N."/>
            <person name="Bonometti L."/>
            <person name="Westerberg I."/>
            <person name="Brannstrom I.O."/>
            <person name="Guillou S."/>
            <person name="Cros-Aarteil S."/>
            <person name="Calhoun S."/>
            <person name="Haridas S."/>
            <person name="Kuo A."/>
            <person name="Mondo S."/>
            <person name="Pangilinan J."/>
            <person name="Riley R."/>
            <person name="Labutti K."/>
            <person name="Andreopoulos B."/>
            <person name="Lipzen A."/>
            <person name="Chen C."/>
            <person name="Yanf M."/>
            <person name="Daum C."/>
            <person name="Ng V."/>
            <person name="Clum A."/>
            <person name="Ohm R."/>
            <person name="Martin F."/>
            <person name="Silar P."/>
            <person name="Natvig D."/>
            <person name="Lalanne C."/>
            <person name="Gautier V."/>
            <person name="Ament-Velasquez S.L."/>
            <person name="Kruys A."/>
            <person name="Hutchinson M.I."/>
            <person name="Powell A.J."/>
            <person name="Barry K."/>
            <person name="Miller A.N."/>
            <person name="Grigoriev I.V."/>
            <person name="Debuchy R."/>
            <person name="Gladieux P."/>
            <person name="Thoren M.H."/>
            <person name="Johannesson H."/>
        </authorList>
    </citation>
    <scope>NUCLEOTIDE SEQUENCE</scope>
    <source>
        <strain evidence="2">CBS 990.96</strain>
    </source>
</reference>
<evidence type="ECO:0000313" key="3">
    <source>
        <dbReference type="Proteomes" id="UP001301958"/>
    </source>
</evidence>
<feature type="compositionally biased region" description="Polar residues" evidence="1">
    <location>
        <begin position="92"/>
        <end position="113"/>
    </location>
</feature>
<proteinExistence type="predicted"/>
<feature type="region of interest" description="Disordered" evidence="1">
    <location>
        <begin position="512"/>
        <end position="589"/>
    </location>
</feature>
<evidence type="ECO:0008006" key="4">
    <source>
        <dbReference type="Google" id="ProtNLM"/>
    </source>
</evidence>
<feature type="region of interest" description="Disordered" evidence="1">
    <location>
        <begin position="695"/>
        <end position="715"/>
    </location>
</feature>
<sequence length="785" mass="86259">MSGRGRGRPRGGVIDAGVGPGRRSARNQPVQQSSNDTIDPNLELALDGNMPPPSSRVIKNTRGNLGAPEATEMTIEVSRRFSRRDGPPRGSSLPSINSVPNTNSEFGYSSQPEQLNPAHAAVVQSTPERGSRLWSSFPSQGVDTPSRKASRINRMKAHLSKLQSASDDLYQHIAESDREDEDDWLEEFTALQKIYDLHRKYFVTDKTNDVVLQPSSILAFLDIDEGSPEGQRITRILKLANLVSILDKIETTKQDEYFVILKLLQAWAEEFPRSYLVGIPADTSFNEGLIEHALMIRTQLTIYTLTALQAPNGSMQRHPYLEVARLWCDNNEDITVEMVETFTTNQSGLTLRPIQSSDPNLVNERNRTRLSSLIKQLQYQENADETFTVNIRSLDFPFQDFQEKLRTFIQDCFQHTRASQDITTTGSEVGSRIDSQIQSQLEAEALTQIPPLSYKNVASSHPLPSSFPPASRIPYPPGFNSPSTSQYPDTFSQDNFQGGAAFAHSAAQAAAPATADAGASRKRRAQAAPSATPGEPGQPPAKKPRGRRKKNADAGADASAVGPVVSGLPAPPPAPIEYPPLPGTQTEPDFDALTQRSREISAANRKAREPQVRSAWVRNDVRMLVRAVDEYGCKWSVIERMIKEGTIPFERPRDQQALRDKARLLKQDFLKADGLLPRGFDLVVLGKKEREAVRACGKNPDRKEADIDTSDPLKPRPINTELHSAHEEAAPAIAAIAPVAAMDAPEVPQAPVQEPVPQDAVVVQNQPEDEALAAVQADNELSALA</sequence>
<reference evidence="2" key="1">
    <citation type="journal article" date="2023" name="Mol. Phylogenet. Evol.">
        <title>Genome-scale phylogeny and comparative genomics of the fungal order Sordariales.</title>
        <authorList>
            <person name="Hensen N."/>
            <person name="Bonometti L."/>
            <person name="Westerberg I."/>
            <person name="Brannstrom I.O."/>
            <person name="Guillou S."/>
            <person name="Cros-Aarteil S."/>
            <person name="Calhoun S."/>
            <person name="Haridas S."/>
            <person name="Kuo A."/>
            <person name="Mondo S."/>
            <person name="Pangilinan J."/>
            <person name="Riley R."/>
            <person name="LaButti K."/>
            <person name="Andreopoulos B."/>
            <person name="Lipzen A."/>
            <person name="Chen C."/>
            <person name="Yan M."/>
            <person name="Daum C."/>
            <person name="Ng V."/>
            <person name="Clum A."/>
            <person name="Steindorff A."/>
            <person name="Ohm R.A."/>
            <person name="Martin F."/>
            <person name="Silar P."/>
            <person name="Natvig D.O."/>
            <person name="Lalanne C."/>
            <person name="Gautier V."/>
            <person name="Ament-Velasquez S.L."/>
            <person name="Kruys A."/>
            <person name="Hutchinson M.I."/>
            <person name="Powell A.J."/>
            <person name="Barry K."/>
            <person name="Miller A.N."/>
            <person name="Grigoriev I.V."/>
            <person name="Debuchy R."/>
            <person name="Gladieux P."/>
            <person name="Hiltunen Thoren M."/>
            <person name="Johannesson H."/>
        </authorList>
    </citation>
    <scope>NUCLEOTIDE SEQUENCE</scope>
    <source>
        <strain evidence="2">CBS 990.96</strain>
    </source>
</reference>
<organism evidence="2 3">
    <name type="scientific">Podospora fimiseda</name>
    <dbReference type="NCBI Taxonomy" id="252190"/>
    <lineage>
        <taxon>Eukaryota</taxon>
        <taxon>Fungi</taxon>
        <taxon>Dikarya</taxon>
        <taxon>Ascomycota</taxon>
        <taxon>Pezizomycotina</taxon>
        <taxon>Sordariomycetes</taxon>
        <taxon>Sordariomycetidae</taxon>
        <taxon>Sordariales</taxon>
        <taxon>Podosporaceae</taxon>
        <taxon>Podospora</taxon>
    </lineage>
</organism>
<comment type="caution">
    <text evidence="2">The sequence shown here is derived from an EMBL/GenBank/DDBJ whole genome shotgun (WGS) entry which is preliminary data.</text>
</comment>
<feature type="region of interest" description="Disordered" evidence="1">
    <location>
        <begin position="1"/>
        <end position="113"/>
    </location>
</feature>
<feature type="compositionally biased region" description="Pro residues" evidence="1">
    <location>
        <begin position="569"/>
        <end position="582"/>
    </location>
</feature>
<dbReference type="AlphaFoldDB" id="A0AAN6YRT4"/>
<dbReference type="EMBL" id="MU865529">
    <property type="protein sequence ID" value="KAK4221627.1"/>
    <property type="molecule type" value="Genomic_DNA"/>
</dbReference>
<gene>
    <name evidence="2" type="ORF">QBC38DRAFT_461282</name>
</gene>
<feature type="compositionally biased region" description="Polar residues" evidence="1">
    <location>
        <begin position="26"/>
        <end position="38"/>
    </location>
</feature>
<evidence type="ECO:0000256" key="1">
    <source>
        <dbReference type="SAM" id="MobiDB-lite"/>
    </source>
</evidence>
<feature type="region of interest" description="Disordered" evidence="1">
    <location>
        <begin position="458"/>
        <end position="496"/>
    </location>
</feature>
<protein>
    <recommendedName>
        <fullName evidence="4">Myb-like domain-containing protein</fullName>
    </recommendedName>
</protein>
<name>A0AAN6YRT4_9PEZI</name>
<dbReference type="Proteomes" id="UP001301958">
    <property type="component" value="Unassembled WGS sequence"/>
</dbReference>
<evidence type="ECO:0000313" key="2">
    <source>
        <dbReference type="EMBL" id="KAK4221627.1"/>
    </source>
</evidence>